<name>A0A1X2H044_SYNRA</name>
<organism evidence="1 2">
    <name type="scientific">Syncephalastrum racemosum</name>
    <name type="common">Filamentous fungus</name>
    <dbReference type="NCBI Taxonomy" id="13706"/>
    <lineage>
        <taxon>Eukaryota</taxon>
        <taxon>Fungi</taxon>
        <taxon>Fungi incertae sedis</taxon>
        <taxon>Mucoromycota</taxon>
        <taxon>Mucoromycotina</taxon>
        <taxon>Mucoromycetes</taxon>
        <taxon>Mucorales</taxon>
        <taxon>Syncephalastraceae</taxon>
        <taxon>Syncephalastrum</taxon>
    </lineage>
</organism>
<dbReference type="Proteomes" id="UP000242180">
    <property type="component" value="Unassembled WGS sequence"/>
</dbReference>
<evidence type="ECO:0000313" key="2">
    <source>
        <dbReference type="Proteomes" id="UP000242180"/>
    </source>
</evidence>
<accession>A0A1X2H044</accession>
<reference evidence="1 2" key="1">
    <citation type="submission" date="2016-07" db="EMBL/GenBank/DDBJ databases">
        <title>Pervasive Adenine N6-methylation of Active Genes in Fungi.</title>
        <authorList>
            <consortium name="DOE Joint Genome Institute"/>
            <person name="Mondo S.J."/>
            <person name="Dannebaum R.O."/>
            <person name="Kuo R.C."/>
            <person name="Labutti K."/>
            <person name="Haridas S."/>
            <person name="Kuo A."/>
            <person name="Salamov A."/>
            <person name="Ahrendt S.R."/>
            <person name="Lipzen A."/>
            <person name="Sullivan W."/>
            <person name="Andreopoulos W.B."/>
            <person name="Clum A."/>
            <person name="Lindquist E."/>
            <person name="Daum C."/>
            <person name="Ramamoorthy G.K."/>
            <person name="Gryganskyi A."/>
            <person name="Culley D."/>
            <person name="Magnuson J.K."/>
            <person name="James T.Y."/>
            <person name="O'Malley M.A."/>
            <person name="Stajich J.E."/>
            <person name="Spatafora J.W."/>
            <person name="Visel A."/>
            <person name="Grigoriev I.V."/>
        </authorList>
    </citation>
    <scope>NUCLEOTIDE SEQUENCE [LARGE SCALE GENOMIC DNA]</scope>
    <source>
        <strain evidence="1 2">NRRL 2496</strain>
    </source>
</reference>
<comment type="caution">
    <text evidence="1">The sequence shown here is derived from an EMBL/GenBank/DDBJ whole genome shotgun (WGS) entry which is preliminary data.</text>
</comment>
<protein>
    <submittedName>
        <fullName evidence="1">Uncharacterized protein</fullName>
    </submittedName>
</protein>
<dbReference type="EMBL" id="MCGN01000012">
    <property type="protein sequence ID" value="ORY90442.1"/>
    <property type="molecule type" value="Genomic_DNA"/>
</dbReference>
<sequence>MLTQISLLPQHRICYFTSLFFLPSMSKLYQTNAFLTVVLFLLCRAHGRWCVCVVNKAAVVRRVDFRRFVSCQGCHRVPGK</sequence>
<proteinExistence type="predicted"/>
<dbReference type="AlphaFoldDB" id="A0A1X2H044"/>
<keyword evidence="2" id="KW-1185">Reference proteome</keyword>
<dbReference type="InParanoid" id="A0A1X2H044"/>
<gene>
    <name evidence="1" type="ORF">BCR43DRAFT_499309</name>
</gene>
<evidence type="ECO:0000313" key="1">
    <source>
        <dbReference type="EMBL" id="ORY90442.1"/>
    </source>
</evidence>